<feature type="transmembrane region" description="Helical" evidence="3">
    <location>
        <begin position="187"/>
        <end position="207"/>
    </location>
</feature>
<dbReference type="InterPro" id="IPR020846">
    <property type="entry name" value="MFS_dom"/>
</dbReference>
<dbReference type="Pfam" id="PF07690">
    <property type="entry name" value="MFS_1"/>
    <property type="match status" value="1"/>
</dbReference>
<reference evidence="5 6" key="1">
    <citation type="submission" date="2016-07" db="EMBL/GenBank/DDBJ databases">
        <title>Draft genome of the white-rot fungus Obba rivulosa 3A-2.</title>
        <authorList>
            <consortium name="DOE Joint Genome Institute"/>
            <person name="Miettinen O."/>
            <person name="Riley R."/>
            <person name="Acob R."/>
            <person name="Barry K."/>
            <person name="Cullen D."/>
            <person name="De Vries R."/>
            <person name="Hainaut M."/>
            <person name="Hatakka A."/>
            <person name="Henrissat B."/>
            <person name="Hilden K."/>
            <person name="Kuo R."/>
            <person name="Labutti K."/>
            <person name="Lipzen A."/>
            <person name="Makela M.R."/>
            <person name="Sandor L."/>
            <person name="Spatafora J.W."/>
            <person name="Grigoriev I.V."/>
            <person name="Hibbett D.S."/>
        </authorList>
    </citation>
    <scope>NUCLEOTIDE SEQUENCE [LARGE SCALE GENOMIC DNA]</scope>
    <source>
        <strain evidence="5 6">3A-2</strain>
    </source>
</reference>
<evidence type="ECO:0000313" key="5">
    <source>
        <dbReference type="EMBL" id="OCH92818.1"/>
    </source>
</evidence>
<dbReference type="InterPro" id="IPR011701">
    <property type="entry name" value="MFS"/>
</dbReference>
<evidence type="ECO:0000313" key="6">
    <source>
        <dbReference type="Proteomes" id="UP000250043"/>
    </source>
</evidence>
<dbReference type="PANTHER" id="PTHR11360">
    <property type="entry name" value="MONOCARBOXYLATE TRANSPORTER"/>
    <property type="match status" value="1"/>
</dbReference>
<dbReference type="PANTHER" id="PTHR11360:SF177">
    <property type="entry name" value="RIBOFLAVIN TRANSPORTER MCH5"/>
    <property type="match status" value="1"/>
</dbReference>
<sequence>MAMQTLSVTVDLEKCDSHVRASEYSVSATDVPYSATSILPTLEVEQPDTDNTFPDGGLRAWLTVAGAFLAVFCTFGQLNSFGTFQSWYADHQLQHLPQSTISWIGSLQLWVFFFSGGFIGRLFDAYGPRVIMIPGTAILVLSIMVTSVSTQYYQYVLGQGVLFGLGVGMLFYPSLSAISTHFFKFRATALGVAVAGSGVGGVVYPIMLDRLFVKVGFGWAVRISGFIALAFCAVACATVTSRLPARTRSAPNLETKIIKDTPFLLVVIGSIFISLGLFIPFFYIVEFATSRGVSATMAFYVLSVMNAGGIFGRLAPSILSDSFGRFNLIVPCAFLTGLSALVIWIFADSLATIMVFAIVYGFFSGAFNALIIPCIGQISDIRAIGTRVGVLYSIISFPSLCGGPAAGALLKFSHGSYSGMIALSGSTVLVGSLFLLWARLHLDSHLRARV</sequence>
<feature type="transmembrane region" description="Helical" evidence="3">
    <location>
        <begin position="155"/>
        <end position="175"/>
    </location>
</feature>
<dbReference type="SUPFAM" id="SSF103473">
    <property type="entry name" value="MFS general substrate transporter"/>
    <property type="match status" value="1"/>
</dbReference>
<keyword evidence="3" id="KW-0812">Transmembrane</keyword>
<dbReference type="EMBL" id="KV722363">
    <property type="protein sequence ID" value="OCH92818.1"/>
    <property type="molecule type" value="Genomic_DNA"/>
</dbReference>
<dbReference type="GO" id="GO:0022857">
    <property type="term" value="F:transmembrane transporter activity"/>
    <property type="evidence" value="ECO:0007669"/>
    <property type="project" value="InterPro"/>
</dbReference>
<feature type="transmembrane region" description="Helical" evidence="3">
    <location>
        <begin position="60"/>
        <end position="81"/>
    </location>
</feature>
<gene>
    <name evidence="5" type="ORF">OBBRIDRAFT_833104</name>
</gene>
<keyword evidence="3" id="KW-0472">Membrane</keyword>
<dbReference type="OrthoDB" id="6509908at2759"/>
<keyword evidence="6" id="KW-1185">Reference proteome</keyword>
<organism evidence="5 6">
    <name type="scientific">Obba rivulosa</name>
    <dbReference type="NCBI Taxonomy" id="1052685"/>
    <lineage>
        <taxon>Eukaryota</taxon>
        <taxon>Fungi</taxon>
        <taxon>Dikarya</taxon>
        <taxon>Basidiomycota</taxon>
        <taxon>Agaricomycotina</taxon>
        <taxon>Agaricomycetes</taxon>
        <taxon>Polyporales</taxon>
        <taxon>Gelatoporiaceae</taxon>
        <taxon>Obba</taxon>
    </lineage>
</organism>
<evidence type="ECO:0000256" key="1">
    <source>
        <dbReference type="ARBA" id="ARBA00004141"/>
    </source>
</evidence>
<proteinExistence type="inferred from homology"/>
<protein>
    <submittedName>
        <fullName evidence="5">MFS general substrate transporter</fullName>
    </submittedName>
</protein>
<feature type="transmembrane region" description="Helical" evidence="3">
    <location>
        <begin position="297"/>
        <end position="316"/>
    </location>
</feature>
<feature type="transmembrane region" description="Helical" evidence="3">
    <location>
        <begin position="130"/>
        <end position="149"/>
    </location>
</feature>
<feature type="transmembrane region" description="Helical" evidence="3">
    <location>
        <begin position="262"/>
        <end position="285"/>
    </location>
</feature>
<accession>A0A8E2DP33</accession>
<dbReference type="GO" id="GO:0016020">
    <property type="term" value="C:membrane"/>
    <property type="evidence" value="ECO:0007669"/>
    <property type="project" value="UniProtKB-SubCell"/>
</dbReference>
<feature type="transmembrane region" description="Helical" evidence="3">
    <location>
        <begin position="416"/>
        <end position="437"/>
    </location>
</feature>
<feature type="transmembrane region" description="Helical" evidence="3">
    <location>
        <begin position="219"/>
        <end position="241"/>
    </location>
</feature>
<evidence type="ECO:0000259" key="4">
    <source>
        <dbReference type="PROSITE" id="PS50850"/>
    </source>
</evidence>
<comment type="similarity">
    <text evidence="2">Belongs to the major facilitator superfamily. Monocarboxylate porter (TC 2.A.1.13) family.</text>
</comment>
<comment type="subcellular location">
    <subcellularLocation>
        <location evidence="1">Membrane</location>
        <topology evidence="1">Multi-pass membrane protein</topology>
    </subcellularLocation>
</comment>
<name>A0A8E2DP33_9APHY</name>
<keyword evidence="3" id="KW-1133">Transmembrane helix</keyword>
<evidence type="ECO:0000256" key="2">
    <source>
        <dbReference type="ARBA" id="ARBA00006727"/>
    </source>
</evidence>
<dbReference type="Gene3D" id="1.20.1250.20">
    <property type="entry name" value="MFS general substrate transporter like domains"/>
    <property type="match status" value="2"/>
</dbReference>
<dbReference type="PROSITE" id="PS50850">
    <property type="entry name" value="MFS"/>
    <property type="match status" value="1"/>
</dbReference>
<feature type="transmembrane region" description="Helical" evidence="3">
    <location>
        <begin position="101"/>
        <end position="123"/>
    </location>
</feature>
<dbReference type="Proteomes" id="UP000250043">
    <property type="component" value="Unassembled WGS sequence"/>
</dbReference>
<dbReference type="AlphaFoldDB" id="A0A8E2DP33"/>
<dbReference type="InterPro" id="IPR050327">
    <property type="entry name" value="Proton-linked_MCT"/>
</dbReference>
<feature type="domain" description="Major facilitator superfamily (MFS) profile" evidence="4">
    <location>
        <begin position="59"/>
        <end position="443"/>
    </location>
</feature>
<feature type="transmembrane region" description="Helical" evidence="3">
    <location>
        <begin position="353"/>
        <end position="376"/>
    </location>
</feature>
<dbReference type="InterPro" id="IPR036259">
    <property type="entry name" value="MFS_trans_sf"/>
</dbReference>
<feature type="transmembrane region" description="Helical" evidence="3">
    <location>
        <begin position="328"/>
        <end position="347"/>
    </location>
</feature>
<feature type="transmembrane region" description="Helical" evidence="3">
    <location>
        <begin position="388"/>
        <end position="410"/>
    </location>
</feature>
<evidence type="ECO:0000256" key="3">
    <source>
        <dbReference type="SAM" id="Phobius"/>
    </source>
</evidence>